<evidence type="ECO:0000313" key="3">
    <source>
        <dbReference type="EMBL" id="OCL04269.1"/>
    </source>
</evidence>
<gene>
    <name evidence="3" type="ORF">AOQ84DRAFT_416648</name>
</gene>
<dbReference type="AlphaFoldDB" id="A0A8E2ESY3"/>
<protein>
    <submittedName>
        <fullName evidence="3">HET-domain-containing protein</fullName>
    </submittedName>
</protein>
<organism evidence="3 4">
    <name type="scientific">Glonium stellatum</name>
    <dbReference type="NCBI Taxonomy" id="574774"/>
    <lineage>
        <taxon>Eukaryota</taxon>
        <taxon>Fungi</taxon>
        <taxon>Dikarya</taxon>
        <taxon>Ascomycota</taxon>
        <taxon>Pezizomycotina</taxon>
        <taxon>Dothideomycetes</taxon>
        <taxon>Pleosporomycetidae</taxon>
        <taxon>Gloniales</taxon>
        <taxon>Gloniaceae</taxon>
        <taxon>Glonium</taxon>
    </lineage>
</organism>
<sequence length="332" mass="38150">MRLINTKTLELEEMMENEPVEYAILSHTWGKEEVSYQDMLNCNDEIRERKGYWKIQQCARIAAGQELAYIWVDTCCIDKSSSAELSEAINSMYRWYKNARICYAYLEDVVVYAGLSDMYSKDRFSKSRWFTRGWTLQELLAPLELVFYSGLWEQIGRKAEMHAELFTITGIPSYVIASGDLSVANVAQKMSWASKRETSRVEDVAYSLMGIFNVYMPVMYGEGERAFIRLQEKILECSDDHSLFAWRDSFVSKSSYRGLLASSPAEFASSGWIRPRPYSDWGLPMIDSHYSITNKGLCIKLPLAPCGSEDGLCIAKPFMFDKIFCYPKITGY</sequence>
<dbReference type="PANTHER" id="PTHR10622:SF10">
    <property type="entry name" value="HET DOMAIN-CONTAINING PROTEIN"/>
    <property type="match status" value="1"/>
</dbReference>
<dbReference type="InterPro" id="IPR010730">
    <property type="entry name" value="HET"/>
</dbReference>
<evidence type="ECO:0000259" key="1">
    <source>
        <dbReference type="Pfam" id="PF06985"/>
    </source>
</evidence>
<dbReference type="EMBL" id="KV750558">
    <property type="protein sequence ID" value="OCL04269.1"/>
    <property type="molecule type" value="Genomic_DNA"/>
</dbReference>
<name>A0A8E2ESY3_9PEZI</name>
<keyword evidence="4" id="KW-1185">Reference proteome</keyword>
<dbReference type="Pfam" id="PF26640">
    <property type="entry name" value="DUF8212"/>
    <property type="match status" value="1"/>
</dbReference>
<feature type="domain" description="Heterokaryon incompatibility" evidence="1">
    <location>
        <begin position="22"/>
        <end position="108"/>
    </location>
</feature>
<feature type="domain" description="DUF8212" evidence="2">
    <location>
        <begin position="225"/>
        <end position="252"/>
    </location>
</feature>
<dbReference type="OrthoDB" id="20872at2759"/>
<reference evidence="3 4" key="1">
    <citation type="journal article" date="2016" name="Nat. Commun.">
        <title>Ectomycorrhizal ecology is imprinted in the genome of the dominant symbiotic fungus Cenococcum geophilum.</title>
        <authorList>
            <consortium name="DOE Joint Genome Institute"/>
            <person name="Peter M."/>
            <person name="Kohler A."/>
            <person name="Ohm R.A."/>
            <person name="Kuo A."/>
            <person name="Krutzmann J."/>
            <person name="Morin E."/>
            <person name="Arend M."/>
            <person name="Barry K.W."/>
            <person name="Binder M."/>
            <person name="Choi C."/>
            <person name="Clum A."/>
            <person name="Copeland A."/>
            <person name="Grisel N."/>
            <person name="Haridas S."/>
            <person name="Kipfer T."/>
            <person name="LaButti K."/>
            <person name="Lindquist E."/>
            <person name="Lipzen A."/>
            <person name="Maire R."/>
            <person name="Meier B."/>
            <person name="Mihaltcheva S."/>
            <person name="Molinier V."/>
            <person name="Murat C."/>
            <person name="Poggeler S."/>
            <person name="Quandt C.A."/>
            <person name="Sperisen C."/>
            <person name="Tritt A."/>
            <person name="Tisserant E."/>
            <person name="Crous P.W."/>
            <person name="Henrissat B."/>
            <person name="Nehls U."/>
            <person name="Egli S."/>
            <person name="Spatafora J.W."/>
            <person name="Grigoriev I.V."/>
            <person name="Martin F.M."/>
        </authorList>
    </citation>
    <scope>NUCLEOTIDE SEQUENCE [LARGE SCALE GENOMIC DNA]</scope>
    <source>
        <strain evidence="3 4">CBS 207.34</strain>
    </source>
</reference>
<dbReference type="PANTHER" id="PTHR10622">
    <property type="entry name" value="HET DOMAIN-CONTAINING PROTEIN"/>
    <property type="match status" value="1"/>
</dbReference>
<dbReference type="Proteomes" id="UP000250140">
    <property type="component" value="Unassembled WGS sequence"/>
</dbReference>
<accession>A0A8E2ESY3</accession>
<dbReference type="Pfam" id="PF06985">
    <property type="entry name" value="HET"/>
    <property type="match status" value="1"/>
</dbReference>
<evidence type="ECO:0000313" key="4">
    <source>
        <dbReference type="Proteomes" id="UP000250140"/>
    </source>
</evidence>
<dbReference type="InterPro" id="IPR058525">
    <property type="entry name" value="DUF8212"/>
</dbReference>
<proteinExistence type="predicted"/>
<evidence type="ECO:0000259" key="2">
    <source>
        <dbReference type="Pfam" id="PF26640"/>
    </source>
</evidence>